<keyword evidence="2" id="KW-0732">Signal</keyword>
<sequence>MPNLNRRALLLSGLFAPALSGCSALGVYNAVIPADDGASLKASGVAYGPDPRHRLDVYGPGAAAGRGAPVALFVYGGSWNSGDRGDYAFVGRALAARGVVAVVMDYRLVPQVRFPGFVEDVALATRWVKAEIGRHGGDPRRVFAMGHSAGAYSAAMAALDPRFTRAAGLAGRPYRGLVGLAGPYDFLPLDASATVAAFGQWPRLEETQPVSVASRGAPAAFLATGSQDTTVYPRNTRNLAAKLRGLGVPVVERVYEGETHVGLLLALSRPFRERAPVLDDVVRFIQET</sequence>
<organism evidence="4">
    <name type="scientific">Alsobacter sp. KACC 23698</name>
    <dbReference type="NCBI Taxonomy" id="3149229"/>
    <lineage>
        <taxon>Bacteria</taxon>
        <taxon>Pseudomonadati</taxon>
        <taxon>Pseudomonadota</taxon>
        <taxon>Alphaproteobacteria</taxon>
        <taxon>Hyphomicrobiales</taxon>
        <taxon>Alsobacteraceae</taxon>
        <taxon>Alsobacter</taxon>
    </lineage>
</organism>
<name>A0AAU7J967_9HYPH</name>
<dbReference type="EMBL" id="CP157484">
    <property type="protein sequence ID" value="XBO36916.1"/>
    <property type="molecule type" value="Genomic_DNA"/>
</dbReference>
<dbReference type="RefSeq" id="WP_406853734.1">
    <property type="nucleotide sequence ID" value="NZ_CP157484.1"/>
</dbReference>
<dbReference type="AlphaFoldDB" id="A0AAU7J967"/>
<accession>A0AAU7J967</accession>
<keyword evidence="1 4" id="KW-0378">Hydrolase</keyword>
<gene>
    <name evidence="4" type="ORF">ABEG18_14325</name>
</gene>
<dbReference type="PANTHER" id="PTHR48081:SF9">
    <property type="entry name" value="CARBOXYLESTERASE"/>
    <property type="match status" value="1"/>
</dbReference>
<feature type="domain" description="BD-FAE-like" evidence="3">
    <location>
        <begin position="55"/>
        <end position="243"/>
    </location>
</feature>
<dbReference type="InterPro" id="IPR050300">
    <property type="entry name" value="GDXG_lipolytic_enzyme"/>
</dbReference>
<evidence type="ECO:0000259" key="3">
    <source>
        <dbReference type="Pfam" id="PF20434"/>
    </source>
</evidence>
<dbReference type="GO" id="GO:0016787">
    <property type="term" value="F:hydrolase activity"/>
    <property type="evidence" value="ECO:0007669"/>
    <property type="project" value="UniProtKB-KW"/>
</dbReference>
<proteinExistence type="predicted"/>
<dbReference type="InterPro" id="IPR049492">
    <property type="entry name" value="BD-FAE-like_dom"/>
</dbReference>
<reference evidence="4" key="1">
    <citation type="submission" date="2024-05" db="EMBL/GenBank/DDBJ databases">
        <authorList>
            <person name="Kim S."/>
            <person name="Heo J."/>
            <person name="Choi H."/>
            <person name="Choi Y."/>
            <person name="Kwon S.-W."/>
            <person name="Kim Y."/>
        </authorList>
    </citation>
    <scope>NUCLEOTIDE SEQUENCE</scope>
    <source>
        <strain evidence="4">KACC 23698</strain>
    </source>
</reference>
<evidence type="ECO:0000313" key="4">
    <source>
        <dbReference type="EMBL" id="XBO36916.1"/>
    </source>
</evidence>
<protein>
    <submittedName>
        <fullName evidence="4">Alpha/beta hydrolase</fullName>
    </submittedName>
</protein>
<dbReference type="SUPFAM" id="SSF53474">
    <property type="entry name" value="alpha/beta-Hydrolases"/>
    <property type="match status" value="1"/>
</dbReference>
<feature type="signal peptide" evidence="2">
    <location>
        <begin position="1"/>
        <end position="26"/>
    </location>
</feature>
<evidence type="ECO:0000256" key="1">
    <source>
        <dbReference type="ARBA" id="ARBA00022801"/>
    </source>
</evidence>
<dbReference type="InterPro" id="IPR029058">
    <property type="entry name" value="AB_hydrolase_fold"/>
</dbReference>
<feature type="chain" id="PRO_5043627356" evidence="2">
    <location>
        <begin position="27"/>
        <end position="288"/>
    </location>
</feature>
<dbReference type="PANTHER" id="PTHR48081">
    <property type="entry name" value="AB HYDROLASE SUPERFAMILY PROTEIN C4A8.06C"/>
    <property type="match status" value="1"/>
</dbReference>
<dbReference type="Gene3D" id="3.40.50.1820">
    <property type="entry name" value="alpha/beta hydrolase"/>
    <property type="match status" value="1"/>
</dbReference>
<evidence type="ECO:0000256" key="2">
    <source>
        <dbReference type="SAM" id="SignalP"/>
    </source>
</evidence>
<dbReference type="PROSITE" id="PS51257">
    <property type="entry name" value="PROKAR_LIPOPROTEIN"/>
    <property type="match status" value="1"/>
</dbReference>
<dbReference type="Pfam" id="PF20434">
    <property type="entry name" value="BD-FAE"/>
    <property type="match status" value="1"/>
</dbReference>